<feature type="region of interest" description="Disordered" evidence="1">
    <location>
        <begin position="225"/>
        <end position="244"/>
    </location>
</feature>
<keyword evidence="2" id="KW-0812">Transmembrane</keyword>
<dbReference type="SUPFAM" id="SSF49384">
    <property type="entry name" value="Carbohydrate-binding domain"/>
    <property type="match status" value="1"/>
</dbReference>
<feature type="compositionally biased region" description="Low complexity" evidence="1">
    <location>
        <begin position="98"/>
        <end position="113"/>
    </location>
</feature>
<dbReference type="InterPro" id="IPR001919">
    <property type="entry name" value="CBD2"/>
</dbReference>
<keyword evidence="2" id="KW-0472">Membrane</keyword>
<comment type="caution">
    <text evidence="4">The sequence shown here is derived from an EMBL/GenBank/DDBJ whole genome shotgun (WGS) entry which is preliminary data.</text>
</comment>
<dbReference type="InterPro" id="IPR012291">
    <property type="entry name" value="CBM2_carb-bd_dom_sf"/>
</dbReference>
<organism evidence="4 5">
    <name type="scientific">Spinactinospora alkalitolerans</name>
    <dbReference type="NCBI Taxonomy" id="687207"/>
    <lineage>
        <taxon>Bacteria</taxon>
        <taxon>Bacillati</taxon>
        <taxon>Actinomycetota</taxon>
        <taxon>Actinomycetes</taxon>
        <taxon>Streptosporangiales</taxon>
        <taxon>Nocardiopsidaceae</taxon>
        <taxon>Spinactinospora</taxon>
    </lineage>
</organism>
<evidence type="ECO:0000313" key="5">
    <source>
        <dbReference type="Proteomes" id="UP000589036"/>
    </source>
</evidence>
<dbReference type="GO" id="GO:0004553">
    <property type="term" value="F:hydrolase activity, hydrolyzing O-glycosyl compounds"/>
    <property type="evidence" value="ECO:0007669"/>
    <property type="project" value="InterPro"/>
</dbReference>
<dbReference type="SMART" id="SM00637">
    <property type="entry name" value="CBD_II"/>
    <property type="match status" value="1"/>
</dbReference>
<feature type="transmembrane region" description="Helical" evidence="2">
    <location>
        <begin position="45"/>
        <end position="63"/>
    </location>
</feature>
<accession>A0A852TVI1</accession>
<feature type="region of interest" description="Disordered" evidence="1">
    <location>
        <begin position="77"/>
        <end position="144"/>
    </location>
</feature>
<dbReference type="GO" id="GO:0005975">
    <property type="term" value="P:carbohydrate metabolic process"/>
    <property type="evidence" value="ECO:0007669"/>
    <property type="project" value="InterPro"/>
</dbReference>
<evidence type="ECO:0000256" key="1">
    <source>
        <dbReference type="SAM" id="MobiDB-lite"/>
    </source>
</evidence>
<feature type="compositionally biased region" description="Low complexity" evidence="1">
    <location>
        <begin position="133"/>
        <end position="142"/>
    </location>
</feature>
<dbReference type="EMBL" id="JACCCC010000001">
    <property type="protein sequence ID" value="NYE45900.1"/>
    <property type="molecule type" value="Genomic_DNA"/>
</dbReference>
<proteinExistence type="predicted"/>
<evidence type="ECO:0000259" key="3">
    <source>
        <dbReference type="PROSITE" id="PS51173"/>
    </source>
</evidence>
<dbReference type="Pfam" id="PF00553">
    <property type="entry name" value="CBM_2"/>
    <property type="match status" value="1"/>
</dbReference>
<dbReference type="Gene3D" id="2.60.40.290">
    <property type="match status" value="1"/>
</dbReference>
<dbReference type="AlphaFoldDB" id="A0A852TVI1"/>
<sequence length="244" mass="25097">MRRHGGAESGQRGAHRAEPADAGAFATVGHVLGSTVPKRVRPPRLLRVLLISGLTVGLILFGYSTTQIYLRFSESPAHREPAPESGYSAPLAPTAQDASPSAAPSASASAGEESGAERARTGSDDGDEEAGPEPDGAASGGAVDPRISYSATEWSATDFGGQVVITNNGSTPLDGWELRLDFADADVTSAWDVEWEATDNGIVARPAHWEGAIAPGESKTVNFTAEGTSPEPNACSLNGSPCGL</sequence>
<feature type="domain" description="CBM2" evidence="3">
    <location>
        <begin position="134"/>
        <end position="244"/>
    </location>
</feature>
<feature type="region of interest" description="Disordered" evidence="1">
    <location>
        <begin position="1"/>
        <end position="21"/>
    </location>
</feature>
<evidence type="ECO:0000256" key="2">
    <source>
        <dbReference type="SAM" id="Phobius"/>
    </source>
</evidence>
<protein>
    <recommendedName>
        <fullName evidence="3">CBM2 domain-containing protein</fullName>
    </recommendedName>
</protein>
<dbReference type="GO" id="GO:0030247">
    <property type="term" value="F:polysaccharide binding"/>
    <property type="evidence" value="ECO:0007669"/>
    <property type="project" value="UniProtKB-UniRule"/>
</dbReference>
<evidence type="ECO:0000313" key="4">
    <source>
        <dbReference type="EMBL" id="NYE45900.1"/>
    </source>
</evidence>
<gene>
    <name evidence="4" type="ORF">HDA32_001020</name>
</gene>
<keyword evidence="5" id="KW-1185">Reference proteome</keyword>
<name>A0A852TVI1_9ACTN</name>
<dbReference type="InterPro" id="IPR008965">
    <property type="entry name" value="CBM2/CBM3_carb-bd_dom_sf"/>
</dbReference>
<dbReference type="PROSITE" id="PS51173">
    <property type="entry name" value="CBM2"/>
    <property type="match status" value="1"/>
</dbReference>
<reference evidence="4 5" key="1">
    <citation type="submission" date="2020-07" db="EMBL/GenBank/DDBJ databases">
        <title>Sequencing the genomes of 1000 actinobacteria strains.</title>
        <authorList>
            <person name="Klenk H.-P."/>
        </authorList>
    </citation>
    <scope>NUCLEOTIDE SEQUENCE [LARGE SCALE GENOMIC DNA]</scope>
    <source>
        <strain evidence="4 5">CXB654</strain>
    </source>
</reference>
<dbReference type="Proteomes" id="UP000589036">
    <property type="component" value="Unassembled WGS sequence"/>
</dbReference>
<dbReference type="RefSeq" id="WP_179642074.1">
    <property type="nucleotide sequence ID" value="NZ_BAAAYY010000024.1"/>
</dbReference>
<keyword evidence="2" id="KW-1133">Transmembrane helix</keyword>